<accession>A0ABP9S8F7</accession>
<reference evidence="4" key="1">
    <citation type="journal article" date="2019" name="Int. J. Syst. Evol. Microbiol.">
        <title>The Global Catalogue of Microorganisms (GCM) 10K type strain sequencing project: providing services to taxonomists for standard genome sequencing and annotation.</title>
        <authorList>
            <consortium name="The Broad Institute Genomics Platform"/>
            <consortium name="The Broad Institute Genome Sequencing Center for Infectious Disease"/>
            <person name="Wu L."/>
            <person name="Ma J."/>
        </authorList>
    </citation>
    <scope>NUCLEOTIDE SEQUENCE [LARGE SCALE GENOMIC DNA]</scope>
    <source>
        <strain evidence="4">JCM 18304</strain>
    </source>
</reference>
<protein>
    <submittedName>
        <fullName evidence="3">IS3 family transposase</fullName>
    </submittedName>
</protein>
<proteinExistence type="predicted"/>
<dbReference type="NCBIfam" id="NF033516">
    <property type="entry name" value="transpos_IS3"/>
    <property type="match status" value="1"/>
</dbReference>
<dbReference type="InterPro" id="IPR050900">
    <property type="entry name" value="Transposase_IS3/IS150/IS904"/>
</dbReference>
<dbReference type="Pfam" id="PF00665">
    <property type="entry name" value="rve"/>
    <property type="match status" value="1"/>
</dbReference>
<dbReference type="PROSITE" id="PS50994">
    <property type="entry name" value="INTEGRASE"/>
    <property type="match status" value="1"/>
</dbReference>
<gene>
    <name evidence="3" type="ORF">GCM10023322_52240</name>
</gene>
<dbReference type="InterPro" id="IPR048020">
    <property type="entry name" value="Transpos_IS3"/>
</dbReference>
<dbReference type="EMBL" id="BAABJQ010000017">
    <property type="protein sequence ID" value="GAA5192494.1"/>
    <property type="molecule type" value="Genomic_DNA"/>
</dbReference>
<comment type="function">
    <text evidence="1">Involved in the transposition of the insertion sequence.</text>
</comment>
<evidence type="ECO:0000256" key="1">
    <source>
        <dbReference type="ARBA" id="ARBA00002286"/>
    </source>
</evidence>
<evidence type="ECO:0000259" key="2">
    <source>
        <dbReference type="PROSITE" id="PS50994"/>
    </source>
</evidence>
<dbReference type="InterPro" id="IPR001584">
    <property type="entry name" value="Integrase_cat-core"/>
</dbReference>
<keyword evidence="4" id="KW-1185">Reference proteome</keyword>
<evidence type="ECO:0000313" key="3">
    <source>
        <dbReference type="EMBL" id="GAA5192494.1"/>
    </source>
</evidence>
<dbReference type="PANTHER" id="PTHR46889:SF5">
    <property type="entry name" value="INTEGRASE PROTEIN"/>
    <property type="match status" value="1"/>
</dbReference>
<name>A0ABP9S8F7_9ACTN</name>
<dbReference type="Gene3D" id="3.30.420.10">
    <property type="entry name" value="Ribonuclease H-like superfamily/Ribonuclease H"/>
    <property type="match status" value="1"/>
</dbReference>
<dbReference type="Proteomes" id="UP001501570">
    <property type="component" value="Unassembled WGS sequence"/>
</dbReference>
<dbReference type="InterPro" id="IPR012337">
    <property type="entry name" value="RNaseH-like_sf"/>
</dbReference>
<dbReference type="InterPro" id="IPR036397">
    <property type="entry name" value="RNaseH_sf"/>
</dbReference>
<sequence>MSGHHLGRTTWQAYRRRTLSTRGVRRIIVADAIEEIHQRSRGTYGKRRIRAALLEEHDMVVNLKLVGALMRERGLSGLPRQRRRAPNLLKVATPADLVQRQFTADRPNELWFTDITEHPARDGKVYCCAILDAFSKMVVARTFSTVADTSLVNNAVNMAARERARHATTVLHADHGTQFTSWAFGENLRRYELLPSFGTVGDCYDNAVMESFWGRMQTELLDTKKWQTTLELTIAMADYIDNFHNTHRRHSYLGYISPAEYEKLWHDIQPSPQLS</sequence>
<dbReference type="RefSeq" id="WP_345633902.1">
    <property type="nucleotide sequence ID" value="NZ_BAABJQ010000017.1"/>
</dbReference>
<dbReference type="Pfam" id="PF13333">
    <property type="entry name" value="rve_2"/>
    <property type="match status" value="1"/>
</dbReference>
<comment type="caution">
    <text evidence="3">The sequence shown here is derived from an EMBL/GenBank/DDBJ whole genome shotgun (WGS) entry which is preliminary data.</text>
</comment>
<feature type="domain" description="Integrase catalytic" evidence="2">
    <location>
        <begin position="103"/>
        <end position="266"/>
    </location>
</feature>
<dbReference type="Pfam" id="PF13276">
    <property type="entry name" value="HTH_21"/>
    <property type="match status" value="1"/>
</dbReference>
<evidence type="ECO:0000313" key="4">
    <source>
        <dbReference type="Proteomes" id="UP001501570"/>
    </source>
</evidence>
<organism evidence="3 4">
    <name type="scientific">Rugosimonospora acidiphila</name>
    <dbReference type="NCBI Taxonomy" id="556531"/>
    <lineage>
        <taxon>Bacteria</taxon>
        <taxon>Bacillati</taxon>
        <taxon>Actinomycetota</taxon>
        <taxon>Actinomycetes</taxon>
        <taxon>Micromonosporales</taxon>
        <taxon>Micromonosporaceae</taxon>
        <taxon>Rugosimonospora</taxon>
    </lineage>
</organism>
<dbReference type="PANTHER" id="PTHR46889">
    <property type="entry name" value="TRANSPOSASE INSF FOR INSERTION SEQUENCE IS3B-RELATED"/>
    <property type="match status" value="1"/>
</dbReference>
<dbReference type="InterPro" id="IPR025948">
    <property type="entry name" value="HTH-like_dom"/>
</dbReference>
<dbReference type="SUPFAM" id="SSF53098">
    <property type="entry name" value="Ribonuclease H-like"/>
    <property type="match status" value="1"/>
</dbReference>